<evidence type="ECO:0000259" key="6">
    <source>
        <dbReference type="Pfam" id="PF09173"/>
    </source>
</evidence>
<proteinExistence type="predicted"/>
<dbReference type="RefSeq" id="XP_041221059.1">
    <property type="nucleotide sequence ID" value="XM_041372717.1"/>
</dbReference>
<dbReference type="PANTHER" id="PTHR42854">
    <property type="entry name" value="EUKARYOTIC TRANSLATION INITIATION FACTOR 2 SUBUNIT 3 FAMILY MEMBER"/>
    <property type="match status" value="1"/>
</dbReference>
<dbReference type="GeneID" id="64667015"/>
<feature type="domain" description="Initiation factor eIF2 gamma C-terminal" evidence="6">
    <location>
        <begin position="16"/>
        <end position="101"/>
    </location>
</feature>
<gene>
    <name evidence="7" type="ORF">F5891DRAFT_668916</name>
</gene>
<evidence type="ECO:0000256" key="4">
    <source>
        <dbReference type="ARBA" id="ARBA00023134"/>
    </source>
</evidence>
<name>A0AAD4HGA4_9AGAM</name>
<keyword evidence="1 7" id="KW-0396">Initiation factor</keyword>
<dbReference type="Gene3D" id="2.40.30.10">
    <property type="entry name" value="Translation factors"/>
    <property type="match status" value="1"/>
</dbReference>
<dbReference type="GO" id="GO:0001731">
    <property type="term" value="P:formation of translation preinitiation complex"/>
    <property type="evidence" value="ECO:0007669"/>
    <property type="project" value="TreeGrafter"/>
</dbReference>
<keyword evidence="5" id="KW-1133">Transmembrane helix</keyword>
<keyword evidence="2" id="KW-0547">Nucleotide-binding</keyword>
<organism evidence="7 8">
    <name type="scientific">Suillus fuscotomentosus</name>
    <dbReference type="NCBI Taxonomy" id="1912939"/>
    <lineage>
        <taxon>Eukaryota</taxon>
        <taxon>Fungi</taxon>
        <taxon>Dikarya</taxon>
        <taxon>Basidiomycota</taxon>
        <taxon>Agaricomycotina</taxon>
        <taxon>Agaricomycetes</taxon>
        <taxon>Agaricomycetidae</taxon>
        <taxon>Boletales</taxon>
        <taxon>Suillineae</taxon>
        <taxon>Suillaceae</taxon>
        <taxon>Suillus</taxon>
    </lineage>
</organism>
<sequence>MLVLDMSSRSRENLELEISLFRLPCLINVHIEEKKQIKVSKLTKNELLVTNIGSTSNGGQVMGVRGDLAKVQLTLPACTEVGKDVTLSRCIEKHWWLVGKCFCQLSRLIRYLLDVTGANLHMYHFWSTQMQVFFFFILVHGKVAFLINEGLLPTTKNRIDRDM</sequence>
<evidence type="ECO:0000256" key="1">
    <source>
        <dbReference type="ARBA" id="ARBA00022540"/>
    </source>
</evidence>
<keyword evidence="5" id="KW-0472">Membrane</keyword>
<accession>A0AAD4HGA4</accession>
<dbReference type="InterPro" id="IPR050543">
    <property type="entry name" value="eIF2G"/>
</dbReference>
<dbReference type="Pfam" id="PF09173">
    <property type="entry name" value="eIF2_C"/>
    <property type="match status" value="1"/>
</dbReference>
<dbReference type="GO" id="GO:0005525">
    <property type="term" value="F:GTP binding"/>
    <property type="evidence" value="ECO:0007669"/>
    <property type="project" value="UniProtKB-KW"/>
</dbReference>
<dbReference type="InterPro" id="IPR015256">
    <property type="entry name" value="eIF2g_C"/>
</dbReference>
<dbReference type="GO" id="GO:0000049">
    <property type="term" value="F:tRNA binding"/>
    <property type="evidence" value="ECO:0007669"/>
    <property type="project" value="TreeGrafter"/>
</dbReference>
<keyword evidence="3" id="KW-0648">Protein biosynthesis</keyword>
<reference evidence="7" key="1">
    <citation type="journal article" date="2020" name="New Phytol.">
        <title>Comparative genomics reveals dynamic genome evolution in host specialist ectomycorrhizal fungi.</title>
        <authorList>
            <person name="Lofgren L.A."/>
            <person name="Nguyen N.H."/>
            <person name="Vilgalys R."/>
            <person name="Ruytinx J."/>
            <person name="Liao H.L."/>
            <person name="Branco S."/>
            <person name="Kuo A."/>
            <person name="LaButti K."/>
            <person name="Lipzen A."/>
            <person name="Andreopoulos W."/>
            <person name="Pangilinan J."/>
            <person name="Riley R."/>
            <person name="Hundley H."/>
            <person name="Na H."/>
            <person name="Barry K."/>
            <person name="Grigoriev I.V."/>
            <person name="Stajich J.E."/>
            <person name="Kennedy P.G."/>
        </authorList>
    </citation>
    <scope>NUCLEOTIDE SEQUENCE</scope>
    <source>
        <strain evidence="7">FC203</strain>
    </source>
</reference>
<dbReference type="GO" id="GO:0005829">
    <property type="term" value="C:cytosol"/>
    <property type="evidence" value="ECO:0007669"/>
    <property type="project" value="TreeGrafter"/>
</dbReference>
<dbReference type="SUPFAM" id="SSF50465">
    <property type="entry name" value="EF-Tu/eEF-1alpha/eIF2-gamma C-terminal domain"/>
    <property type="match status" value="1"/>
</dbReference>
<evidence type="ECO:0000256" key="2">
    <source>
        <dbReference type="ARBA" id="ARBA00022741"/>
    </source>
</evidence>
<dbReference type="GO" id="GO:0003743">
    <property type="term" value="F:translation initiation factor activity"/>
    <property type="evidence" value="ECO:0007669"/>
    <property type="project" value="UniProtKB-KW"/>
</dbReference>
<dbReference type="AlphaFoldDB" id="A0AAD4HGA4"/>
<evidence type="ECO:0000256" key="3">
    <source>
        <dbReference type="ARBA" id="ARBA00022917"/>
    </source>
</evidence>
<dbReference type="EMBL" id="JABBWK010000066">
    <property type="protein sequence ID" value="KAG1895483.1"/>
    <property type="molecule type" value="Genomic_DNA"/>
</dbReference>
<dbReference type="Proteomes" id="UP001195769">
    <property type="component" value="Unassembled WGS sequence"/>
</dbReference>
<dbReference type="PANTHER" id="PTHR42854:SF3">
    <property type="entry name" value="EUKARYOTIC TRANSLATION INITIATION FACTOR 2 SUBUNIT 3-RELATED"/>
    <property type="match status" value="1"/>
</dbReference>
<evidence type="ECO:0000313" key="7">
    <source>
        <dbReference type="EMBL" id="KAG1895483.1"/>
    </source>
</evidence>
<feature type="transmembrane region" description="Helical" evidence="5">
    <location>
        <begin position="132"/>
        <end position="152"/>
    </location>
</feature>
<evidence type="ECO:0000256" key="5">
    <source>
        <dbReference type="SAM" id="Phobius"/>
    </source>
</evidence>
<evidence type="ECO:0000313" key="8">
    <source>
        <dbReference type="Proteomes" id="UP001195769"/>
    </source>
</evidence>
<dbReference type="GO" id="GO:0005850">
    <property type="term" value="C:eukaryotic translation initiation factor 2 complex"/>
    <property type="evidence" value="ECO:0007669"/>
    <property type="project" value="TreeGrafter"/>
</dbReference>
<comment type="caution">
    <text evidence="7">The sequence shown here is derived from an EMBL/GenBank/DDBJ whole genome shotgun (WGS) entry which is preliminary data.</text>
</comment>
<dbReference type="InterPro" id="IPR009001">
    <property type="entry name" value="Transl_elong_EF1A/Init_IF2_C"/>
</dbReference>
<keyword evidence="4" id="KW-0342">GTP-binding</keyword>
<keyword evidence="8" id="KW-1185">Reference proteome</keyword>
<keyword evidence="5" id="KW-0812">Transmembrane</keyword>
<protein>
    <submittedName>
        <fullName evidence="7">Initiation factor eIF2 gamma, C terminal-domain-containing protein</fullName>
    </submittedName>
</protein>